<sequence>MQPATAYGHFLGLLVFRGVVVLAGPAGTVRGLAALGTVPPGVGARVKGAFETGR</sequence>
<dbReference type="Proteomes" id="UP000646244">
    <property type="component" value="Unassembled WGS sequence"/>
</dbReference>
<dbReference type="EMBL" id="BMVB01000012">
    <property type="protein sequence ID" value="GHC57395.1"/>
    <property type="molecule type" value="Genomic_DNA"/>
</dbReference>
<proteinExistence type="predicted"/>
<comment type="caution">
    <text evidence="1">The sequence shown here is derived from an EMBL/GenBank/DDBJ whole genome shotgun (WGS) entry which is preliminary data.</text>
</comment>
<name>A0A918WLU1_STRCJ</name>
<reference evidence="1" key="2">
    <citation type="submission" date="2020-09" db="EMBL/GenBank/DDBJ databases">
        <authorList>
            <person name="Sun Q."/>
            <person name="Ohkuma M."/>
        </authorList>
    </citation>
    <scope>NUCLEOTIDE SEQUENCE</scope>
    <source>
        <strain evidence="1">JCM 4633</strain>
    </source>
</reference>
<accession>A0A918WLU1</accession>
<evidence type="ECO:0000313" key="2">
    <source>
        <dbReference type="Proteomes" id="UP000646244"/>
    </source>
</evidence>
<gene>
    <name evidence="1" type="ORF">GCM10010507_37540</name>
</gene>
<organism evidence="1 2">
    <name type="scientific">Streptomyces cinnamoneus</name>
    <name type="common">Streptoverticillium cinnamoneum</name>
    <dbReference type="NCBI Taxonomy" id="53446"/>
    <lineage>
        <taxon>Bacteria</taxon>
        <taxon>Bacillati</taxon>
        <taxon>Actinomycetota</taxon>
        <taxon>Actinomycetes</taxon>
        <taxon>Kitasatosporales</taxon>
        <taxon>Streptomycetaceae</taxon>
        <taxon>Streptomyces</taxon>
        <taxon>Streptomyces cinnamoneus group</taxon>
    </lineage>
</organism>
<dbReference type="AlphaFoldDB" id="A0A918WLU1"/>
<protein>
    <submittedName>
        <fullName evidence="1">Uncharacterized protein</fullName>
    </submittedName>
</protein>
<reference evidence="1" key="1">
    <citation type="journal article" date="2014" name="Int. J. Syst. Evol. Microbiol.">
        <title>Complete genome sequence of Corynebacterium casei LMG S-19264T (=DSM 44701T), isolated from a smear-ripened cheese.</title>
        <authorList>
            <consortium name="US DOE Joint Genome Institute (JGI-PGF)"/>
            <person name="Walter F."/>
            <person name="Albersmeier A."/>
            <person name="Kalinowski J."/>
            <person name="Ruckert C."/>
        </authorList>
    </citation>
    <scope>NUCLEOTIDE SEQUENCE</scope>
    <source>
        <strain evidence="1">JCM 4633</strain>
    </source>
</reference>
<evidence type="ECO:0000313" key="1">
    <source>
        <dbReference type="EMBL" id="GHC57395.1"/>
    </source>
</evidence>